<dbReference type="PANTHER" id="PTHR34219">
    <property type="entry name" value="IRON-REGULATED INNER MEMBRANE PROTEIN-RELATED"/>
    <property type="match status" value="1"/>
</dbReference>
<organism evidence="2 3">
    <name type="scientific">Oecophyllibacter saccharovorans</name>
    <dbReference type="NCBI Taxonomy" id="2558360"/>
    <lineage>
        <taxon>Bacteria</taxon>
        <taxon>Pseudomonadati</taxon>
        <taxon>Pseudomonadota</taxon>
        <taxon>Alphaproteobacteria</taxon>
        <taxon>Acetobacterales</taxon>
        <taxon>Acetobacteraceae</taxon>
        <taxon>Oecophyllibacter</taxon>
    </lineage>
</organism>
<dbReference type="PANTHER" id="PTHR34219:SF4">
    <property type="entry name" value="PEPSY DOMAIN-CONTAINING PROTEIN"/>
    <property type="match status" value="1"/>
</dbReference>
<feature type="transmembrane region" description="Helical" evidence="1">
    <location>
        <begin position="381"/>
        <end position="403"/>
    </location>
</feature>
<gene>
    <name evidence="2" type="ORF">E3202_00330</name>
</gene>
<keyword evidence="1" id="KW-0812">Transmembrane</keyword>
<evidence type="ECO:0000313" key="3">
    <source>
        <dbReference type="Proteomes" id="UP000315037"/>
    </source>
</evidence>
<keyword evidence="1" id="KW-0472">Membrane</keyword>
<feature type="transmembrane region" description="Helical" evidence="1">
    <location>
        <begin position="161"/>
        <end position="185"/>
    </location>
</feature>
<accession>A0A506UQ84</accession>
<dbReference type="EMBL" id="SORZ01000001">
    <property type="protein sequence ID" value="TPW35476.1"/>
    <property type="molecule type" value="Genomic_DNA"/>
</dbReference>
<sequence>MKNNSGNNAPKGTSGRKPAGLRGVLRFVHRWVGFPAGLLLTALFYSGLLSLFSADLQGWMQPATLTQAPLAPRALEEAEALVHHPDSKSSDLQASRHWKATPFLNLPQPGAPGLHLWQYDGHVFRGPALDPASGARLAGQTVAGGAFFVTLHDSFHLRAPWGSLLVTVAGGCFLVSLFTGLLLQWPRLKPAFLQFRPYGSAHRSWLDLHLLAGTLAFAVLLLTGVSGTFLAATDLLPEKMQTRLTNPPARLQDQSVLTPAPHTLPELVTTGAALWGRGQNGFVLFSGSGATLYRSDAGQFCPMRSHVETAGRVTTARRCSLYGFMRGLHDLRWAPSTIRWLYGFCGLAGLGVLASGLILFQKSEARKAAAAPARAPRWLVGLYQGAVIWALAGFPLATLGLLWASRLPSPLSDPVLWQEEVFFTFWGTSFLLPLLSWIFSGAPENTPRSQILCWEAVLLPLSLLGLGLPVLDFITRRPALFSTPYSAVLWGTDLAGVLTGLVGASVLLHLRRSCRPCPKTPGFLS</sequence>
<dbReference type="RefSeq" id="WP_165599993.1">
    <property type="nucleotide sequence ID" value="NZ_SORZ01000001.1"/>
</dbReference>
<feature type="transmembrane region" description="Helical" evidence="1">
    <location>
        <begin position="423"/>
        <end position="440"/>
    </location>
</feature>
<evidence type="ECO:0000256" key="1">
    <source>
        <dbReference type="SAM" id="Phobius"/>
    </source>
</evidence>
<reference evidence="2 3" key="1">
    <citation type="submission" date="2019-03" db="EMBL/GenBank/DDBJ databases">
        <title>The complete genome sequence of Neokomagataea sp. Jb2 NBRC113641.</title>
        <authorList>
            <person name="Chua K.-O."/>
            <person name="Chan K.-G."/>
            <person name="See-Too W.-S."/>
        </authorList>
    </citation>
    <scope>NUCLEOTIDE SEQUENCE [LARGE SCALE GENOMIC DNA]</scope>
    <source>
        <strain evidence="2 3">Jb2</strain>
    </source>
</reference>
<feature type="transmembrane region" description="Helical" evidence="1">
    <location>
        <begin position="206"/>
        <end position="232"/>
    </location>
</feature>
<name>A0A506UQ84_9PROT</name>
<proteinExistence type="predicted"/>
<feature type="transmembrane region" description="Helical" evidence="1">
    <location>
        <begin position="340"/>
        <end position="360"/>
    </location>
</feature>
<dbReference type="AlphaFoldDB" id="A0A506UQ84"/>
<dbReference type="Proteomes" id="UP000315037">
    <property type="component" value="Unassembled WGS sequence"/>
</dbReference>
<feature type="transmembrane region" description="Helical" evidence="1">
    <location>
        <begin position="487"/>
        <end position="510"/>
    </location>
</feature>
<keyword evidence="3" id="KW-1185">Reference proteome</keyword>
<keyword evidence="1" id="KW-1133">Transmembrane helix</keyword>
<protein>
    <submittedName>
        <fullName evidence="2">PepSY domain-containing protein</fullName>
    </submittedName>
</protein>
<dbReference type="InterPro" id="IPR005625">
    <property type="entry name" value="PepSY-ass_TM"/>
</dbReference>
<comment type="caution">
    <text evidence="2">The sequence shown here is derived from an EMBL/GenBank/DDBJ whole genome shotgun (WGS) entry which is preliminary data.</text>
</comment>
<feature type="transmembrane region" description="Helical" evidence="1">
    <location>
        <begin position="452"/>
        <end position="475"/>
    </location>
</feature>
<dbReference type="Pfam" id="PF03929">
    <property type="entry name" value="PepSY_TM"/>
    <property type="match status" value="1"/>
</dbReference>
<evidence type="ECO:0000313" key="2">
    <source>
        <dbReference type="EMBL" id="TPW35476.1"/>
    </source>
</evidence>
<feature type="transmembrane region" description="Helical" evidence="1">
    <location>
        <begin position="31"/>
        <end position="52"/>
    </location>
</feature>